<organism evidence="2 3">
    <name type="scientific">Lutimaribacter marinistellae</name>
    <dbReference type="NCBI Taxonomy" id="1820329"/>
    <lineage>
        <taxon>Bacteria</taxon>
        <taxon>Pseudomonadati</taxon>
        <taxon>Pseudomonadota</taxon>
        <taxon>Alphaproteobacteria</taxon>
        <taxon>Rhodobacterales</taxon>
        <taxon>Roseobacteraceae</taxon>
        <taxon>Lutimaribacter</taxon>
    </lineage>
</organism>
<dbReference type="RefSeq" id="WP_386733521.1">
    <property type="nucleotide sequence ID" value="NZ_JBHRXI010000001.1"/>
</dbReference>
<dbReference type="Proteomes" id="UP001595629">
    <property type="component" value="Unassembled WGS sequence"/>
</dbReference>
<comment type="caution">
    <text evidence="2">The sequence shown here is derived from an EMBL/GenBank/DDBJ whole genome shotgun (WGS) entry which is preliminary data.</text>
</comment>
<dbReference type="EMBL" id="JBHRXI010000001">
    <property type="protein sequence ID" value="MFC3612336.1"/>
    <property type="molecule type" value="Genomic_DNA"/>
</dbReference>
<name>A0ABV7TAQ0_9RHOB</name>
<protein>
    <recommendedName>
        <fullName evidence="4">Major facilitator superfamily (MFS) profile domain-containing protein</fullName>
    </recommendedName>
</protein>
<feature type="transmembrane region" description="Helical" evidence="1">
    <location>
        <begin position="27"/>
        <end position="51"/>
    </location>
</feature>
<keyword evidence="1" id="KW-0472">Membrane</keyword>
<keyword evidence="3" id="KW-1185">Reference proteome</keyword>
<sequence length="72" mass="7553">MAIILIGLGSLIGFVTALVNYLLLEASLLAALGMWFLIGFGLPLLFILVGLAQAHLRNTAGTARDTRARTAG</sequence>
<keyword evidence="1" id="KW-1133">Transmembrane helix</keyword>
<proteinExistence type="predicted"/>
<gene>
    <name evidence="2" type="ORF">ACFORG_01065</name>
</gene>
<evidence type="ECO:0000256" key="1">
    <source>
        <dbReference type="SAM" id="Phobius"/>
    </source>
</evidence>
<evidence type="ECO:0000313" key="2">
    <source>
        <dbReference type="EMBL" id="MFC3612336.1"/>
    </source>
</evidence>
<reference evidence="3" key="1">
    <citation type="journal article" date="2019" name="Int. J. Syst. Evol. Microbiol.">
        <title>The Global Catalogue of Microorganisms (GCM) 10K type strain sequencing project: providing services to taxonomists for standard genome sequencing and annotation.</title>
        <authorList>
            <consortium name="The Broad Institute Genomics Platform"/>
            <consortium name="The Broad Institute Genome Sequencing Center for Infectious Disease"/>
            <person name="Wu L."/>
            <person name="Ma J."/>
        </authorList>
    </citation>
    <scope>NUCLEOTIDE SEQUENCE [LARGE SCALE GENOMIC DNA]</scope>
    <source>
        <strain evidence="3">KCTC 42911</strain>
    </source>
</reference>
<evidence type="ECO:0000313" key="3">
    <source>
        <dbReference type="Proteomes" id="UP001595629"/>
    </source>
</evidence>
<keyword evidence="1" id="KW-0812">Transmembrane</keyword>
<accession>A0ABV7TAQ0</accession>
<evidence type="ECO:0008006" key="4">
    <source>
        <dbReference type="Google" id="ProtNLM"/>
    </source>
</evidence>